<sequence>MKIDALRINEISAATFDWYCRYLMAMDNADLPALLGFFHEDCALQINNHLPMHGHDSIGAAFTRYWEAIDTIEHELHNIYGNDERFCVEMLCHYTRKDGSQVTLPAAVFMDRSTDGRITWARSYIDATPVHDAFTRQYA</sequence>
<accession>A0A6I6MM13</accession>
<dbReference type="Pfam" id="PF12680">
    <property type="entry name" value="SnoaL_2"/>
    <property type="match status" value="1"/>
</dbReference>
<organism evidence="2 3">
    <name type="scientific">Terricaulis silvestris</name>
    <dbReference type="NCBI Taxonomy" id="2686094"/>
    <lineage>
        <taxon>Bacteria</taxon>
        <taxon>Pseudomonadati</taxon>
        <taxon>Pseudomonadota</taxon>
        <taxon>Alphaproteobacteria</taxon>
        <taxon>Caulobacterales</taxon>
        <taxon>Caulobacteraceae</taxon>
        <taxon>Terricaulis</taxon>
    </lineage>
</organism>
<dbReference type="InterPro" id="IPR037401">
    <property type="entry name" value="SnoaL-like"/>
</dbReference>
<feature type="domain" description="SnoaL-like" evidence="1">
    <location>
        <begin position="21"/>
        <end position="119"/>
    </location>
</feature>
<keyword evidence="3" id="KW-1185">Reference proteome</keyword>
<dbReference type="RefSeq" id="WP_158765216.1">
    <property type="nucleotide sequence ID" value="NZ_CP047045.1"/>
</dbReference>
<dbReference type="InterPro" id="IPR032710">
    <property type="entry name" value="NTF2-like_dom_sf"/>
</dbReference>
<protein>
    <submittedName>
        <fullName evidence="2">Ketosteroid isomerase-related protein</fullName>
    </submittedName>
</protein>
<dbReference type="KEGG" id="tsv:DSM104635_01082"/>
<dbReference type="Proteomes" id="UP000431269">
    <property type="component" value="Chromosome"/>
</dbReference>
<dbReference type="AlphaFoldDB" id="A0A6I6MM13"/>
<keyword evidence="2" id="KW-0413">Isomerase</keyword>
<gene>
    <name evidence="2" type="ORF">DSM104635_01082</name>
</gene>
<name>A0A6I6MM13_9CAUL</name>
<reference evidence="3" key="1">
    <citation type="submission" date="2019-12" db="EMBL/GenBank/DDBJ databases">
        <title>Complete genome of Terracaulis silvestris 0127_4.</title>
        <authorList>
            <person name="Vieira S."/>
            <person name="Riedel T."/>
            <person name="Sproer C."/>
            <person name="Pascual J."/>
            <person name="Boedeker C."/>
            <person name="Overmann J."/>
        </authorList>
    </citation>
    <scope>NUCLEOTIDE SEQUENCE [LARGE SCALE GENOMIC DNA]</scope>
    <source>
        <strain evidence="3">0127_4</strain>
    </source>
</reference>
<evidence type="ECO:0000259" key="1">
    <source>
        <dbReference type="Pfam" id="PF12680"/>
    </source>
</evidence>
<dbReference type="Gene3D" id="3.10.450.50">
    <property type="match status" value="1"/>
</dbReference>
<evidence type="ECO:0000313" key="3">
    <source>
        <dbReference type="Proteomes" id="UP000431269"/>
    </source>
</evidence>
<evidence type="ECO:0000313" key="2">
    <source>
        <dbReference type="EMBL" id="QGZ94266.1"/>
    </source>
</evidence>
<dbReference type="GO" id="GO:0016853">
    <property type="term" value="F:isomerase activity"/>
    <property type="evidence" value="ECO:0007669"/>
    <property type="project" value="UniProtKB-KW"/>
</dbReference>
<proteinExistence type="predicted"/>
<dbReference type="SUPFAM" id="SSF54427">
    <property type="entry name" value="NTF2-like"/>
    <property type="match status" value="1"/>
</dbReference>
<dbReference type="EMBL" id="CP047045">
    <property type="protein sequence ID" value="QGZ94266.1"/>
    <property type="molecule type" value="Genomic_DNA"/>
</dbReference>